<sequence length="146" mass="16918">MNKTAFTMLEMIFVIIIISIMSVIIIFKYFTFSQQAHEAVLIAFVRMLNRTAGISLWNKSLNENHHGDISYIHSIKNRIILPPEINGADIDLKDCNSTTMYHKIAESNTKVTKKMYIIDCKNGTPKRVPFFRLIRVEDNKILVNRE</sequence>
<gene>
    <name evidence="2" type="ORF">LNAT_P0694</name>
</gene>
<dbReference type="OrthoDB" id="5373147at2"/>
<dbReference type="Proteomes" id="UP000217944">
    <property type="component" value="Unassembled WGS sequence"/>
</dbReference>
<dbReference type="SUPFAM" id="SSF54523">
    <property type="entry name" value="Pili subunits"/>
    <property type="match status" value="1"/>
</dbReference>
<name>A0A292YDA7_9BACT</name>
<dbReference type="InterPro" id="IPR012902">
    <property type="entry name" value="N_methyl_site"/>
</dbReference>
<keyword evidence="1" id="KW-0472">Membrane</keyword>
<dbReference type="EMBL" id="BDME01000001">
    <property type="protein sequence ID" value="GAX87399.1"/>
    <property type="molecule type" value="Genomic_DNA"/>
</dbReference>
<dbReference type="InterPro" id="IPR045584">
    <property type="entry name" value="Pilin-like"/>
</dbReference>
<evidence type="ECO:0000313" key="3">
    <source>
        <dbReference type="Proteomes" id="UP000217944"/>
    </source>
</evidence>
<dbReference type="RefSeq" id="WP_096258538.1">
    <property type="nucleotide sequence ID" value="NZ_BDME01000001.1"/>
</dbReference>
<dbReference type="AlphaFoldDB" id="A0A292YDA7"/>
<proteinExistence type="predicted"/>
<feature type="transmembrane region" description="Helical" evidence="1">
    <location>
        <begin position="6"/>
        <end position="27"/>
    </location>
</feature>
<keyword evidence="1" id="KW-0812">Transmembrane</keyword>
<reference evidence="2 3" key="1">
    <citation type="journal article" date="2017" name="Syst. Appl. Microbiol.">
        <title>Lebetimonas natsushimae sp. nov., a novel strictly anaerobic, moderately thermophilic chemoautotroph isolated from a deep-sea hydrothermal vent polychaete nest in the Mid-Okinawa Trough.</title>
        <authorList>
            <person name="Nagata R."/>
            <person name="Takaki Y."/>
            <person name="Tame A."/>
            <person name="Nunoura T."/>
            <person name="Muto H."/>
            <person name="Mino S."/>
            <person name="Sawayama S."/>
            <person name="Takai K."/>
            <person name="Nakagawa S."/>
        </authorList>
    </citation>
    <scope>NUCLEOTIDE SEQUENCE [LARGE SCALE GENOMIC DNA]</scope>
    <source>
        <strain evidence="2 3">HS1857</strain>
    </source>
</reference>
<evidence type="ECO:0000256" key="1">
    <source>
        <dbReference type="SAM" id="Phobius"/>
    </source>
</evidence>
<organism evidence="2 3">
    <name type="scientific">Lebetimonas natsushimae</name>
    <dbReference type="NCBI Taxonomy" id="1936991"/>
    <lineage>
        <taxon>Bacteria</taxon>
        <taxon>Pseudomonadati</taxon>
        <taxon>Campylobacterota</taxon>
        <taxon>Epsilonproteobacteria</taxon>
        <taxon>Nautiliales</taxon>
        <taxon>Nautiliaceae</taxon>
        <taxon>Lebetimonas</taxon>
    </lineage>
</organism>
<evidence type="ECO:0000313" key="2">
    <source>
        <dbReference type="EMBL" id="GAX87399.1"/>
    </source>
</evidence>
<keyword evidence="1" id="KW-1133">Transmembrane helix</keyword>
<evidence type="ECO:0008006" key="4">
    <source>
        <dbReference type="Google" id="ProtNLM"/>
    </source>
</evidence>
<comment type="caution">
    <text evidence="2">The sequence shown here is derived from an EMBL/GenBank/DDBJ whole genome shotgun (WGS) entry which is preliminary data.</text>
</comment>
<dbReference type="NCBIfam" id="TIGR02532">
    <property type="entry name" value="IV_pilin_GFxxxE"/>
    <property type="match status" value="1"/>
</dbReference>
<accession>A0A292YDA7</accession>
<keyword evidence="3" id="KW-1185">Reference proteome</keyword>
<dbReference type="Gene3D" id="3.30.700.10">
    <property type="entry name" value="Glycoprotein, Type 4 Pilin"/>
    <property type="match status" value="1"/>
</dbReference>
<protein>
    <recommendedName>
        <fullName evidence="4">Prepilin-type N-terminal cleavage/methylation domain-containing protein</fullName>
    </recommendedName>
</protein>